<evidence type="ECO:0000256" key="7">
    <source>
        <dbReference type="ARBA" id="ARBA00034695"/>
    </source>
</evidence>
<evidence type="ECO:0000256" key="2">
    <source>
        <dbReference type="ARBA" id="ARBA00004408"/>
    </source>
</evidence>
<dbReference type="PANTHER" id="PTHR39267">
    <property type="entry name" value="SURVIVAL MOTOR NEURON-LIKE PROTEIN 1"/>
    <property type="match status" value="1"/>
</dbReference>
<evidence type="ECO:0000256" key="1">
    <source>
        <dbReference type="ARBA" id="ARBA00004216"/>
    </source>
</evidence>
<proteinExistence type="inferred from homology"/>
<feature type="domain" description="Tudor" evidence="8">
    <location>
        <begin position="7"/>
        <end position="67"/>
    </location>
</feature>
<reference evidence="9 10" key="2">
    <citation type="submission" date="2018-11" db="EMBL/GenBank/DDBJ databases">
        <authorList>
            <consortium name="Pathogen Informatics"/>
        </authorList>
    </citation>
    <scope>NUCLEOTIDE SEQUENCE [LARGE SCALE GENOMIC DNA]</scope>
</reference>
<dbReference type="Gene3D" id="3.40.190.10">
    <property type="entry name" value="Periplasmic binding protein-like II"/>
    <property type="match status" value="1"/>
</dbReference>
<dbReference type="GO" id="GO:0015030">
    <property type="term" value="C:Cajal body"/>
    <property type="evidence" value="ECO:0007669"/>
    <property type="project" value="UniProtKB-SubCell"/>
</dbReference>
<dbReference type="GO" id="GO:0008380">
    <property type="term" value="P:RNA splicing"/>
    <property type="evidence" value="ECO:0007669"/>
    <property type="project" value="UniProtKB-KW"/>
</dbReference>
<comment type="similarity">
    <text evidence="3">Belongs to the SMN family.</text>
</comment>
<dbReference type="SMART" id="SM00333">
    <property type="entry name" value="TUDOR"/>
    <property type="match status" value="1"/>
</dbReference>
<dbReference type="Pfam" id="PF20635">
    <property type="entry name" value="SMN_YG-box"/>
    <property type="match status" value="1"/>
</dbReference>
<dbReference type="Pfam" id="PF06003">
    <property type="entry name" value="SMN_Tudor"/>
    <property type="match status" value="1"/>
</dbReference>
<sequence>MKTTRRSWTVGSRCLAPFYEDNLWYPAEIRQINEERNECEVLYDGYGNTDWVDTNDLARIDDASEMNSDTSAAESVSHREENVLVNGGECSKSAKHPNAEIFKRASRMLPSIAPPAPPAFLNQMNRMGDDPENTETNMLISWYMCGYHTGYHQALKDMAQGSSKK</sequence>
<dbReference type="GO" id="GO:0006397">
    <property type="term" value="P:mRNA processing"/>
    <property type="evidence" value="ECO:0007669"/>
    <property type="project" value="UniProtKB-KW"/>
</dbReference>
<dbReference type="Proteomes" id="UP000267096">
    <property type="component" value="Unassembled WGS sequence"/>
</dbReference>
<organism evidence="11">
    <name type="scientific">Anisakis simplex</name>
    <name type="common">Herring worm</name>
    <dbReference type="NCBI Taxonomy" id="6269"/>
    <lineage>
        <taxon>Eukaryota</taxon>
        <taxon>Metazoa</taxon>
        <taxon>Ecdysozoa</taxon>
        <taxon>Nematoda</taxon>
        <taxon>Chromadorea</taxon>
        <taxon>Rhabditida</taxon>
        <taxon>Spirurina</taxon>
        <taxon>Ascaridomorpha</taxon>
        <taxon>Ascaridoidea</taxon>
        <taxon>Anisakidae</taxon>
        <taxon>Anisakis</taxon>
        <taxon>Anisakis simplex complex</taxon>
    </lineage>
</organism>
<dbReference type="InterPro" id="IPR010304">
    <property type="entry name" value="SMN_Tudor"/>
</dbReference>
<accession>A0A0M3KCS1</accession>
<keyword evidence="5" id="KW-0508">mRNA splicing</keyword>
<dbReference type="SUPFAM" id="SSF63748">
    <property type="entry name" value="Tudor/PWWP/MBT"/>
    <property type="match status" value="1"/>
</dbReference>
<dbReference type="GO" id="GO:0097504">
    <property type="term" value="C:Gemini of Cajal bodies"/>
    <property type="evidence" value="ECO:0007669"/>
    <property type="project" value="UniProtKB-SubCell"/>
</dbReference>
<keyword evidence="4" id="KW-0507">mRNA processing</keyword>
<dbReference type="CDD" id="cd22852">
    <property type="entry name" value="SMN_C"/>
    <property type="match status" value="1"/>
</dbReference>
<gene>
    <name evidence="9" type="ORF">ASIM_LOCUS18169</name>
</gene>
<evidence type="ECO:0000259" key="8">
    <source>
        <dbReference type="PROSITE" id="PS50304"/>
    </source>
</evidence>
<dbReference type="GO" id="GO:0030018">
    <property type="term" value="C:Z disc"/>
    <property type="evidence" value="ECO:0007669"/>
    <property type="project" value="UniProtKB-SubCell"/>
</dbReference>
<dbReference type="PROSITE" id="PS50304">
    <property type="entry name" value="TUDOR"/>
    <property type="match status" value="1"/>
</dbReference>
<evidence type="ECO:0000313" key="11">
    <source>
        <dbReference type="WBParaSite" id="ASIM_0001877201-mRNA-1"/>
    </source>
</evidence>
<evidence type="ECO:0000256" key="4">
    <source>
        <dbReference type="ARBA" id="ARBA00022664"/>
    </source>
</evidence>
<dbReference type="EMBL" id="UYRR01035122">
    <property type="protein sequence ID" value="VDK63624.1"/>
    <property type="molecule type" value="Genomic_DNA"/>
</dbReference>
<evidence type="ECO:0000313" key="9">
    <source>
        <dbReference type="EMBL" id="VDK63624.1"/>
    </source>
</evidence>
<dbReference type="InterPro" id="IPR040424">
    <property type="entry name" value="Smn1"/>
</dbReference>
<dbReference type="OrthoDB" id="197400at2759"/>
<evidence type="ECO:0000256" key="6">
    <source>
        <dbReference type="ARBA" id="ARBA00023242"/>
    </source>
</evidence>
<name>A0A0M3KCS1_ANISI</name>
<keyword evidence="10" id="KW-1185">Reference proteome</keyword>
<protein>
    <submittedName>
        <fullName evidence="11">Tudor domain-containing protein</fullName>
    </submittedName>
</protein>
<dbReference type="WBParaSite" id="ASIM_0001877201-mRNA-1">
    <property type="protein sequence ID" value="ASIM_0001877201-mRNA-1"/>
    <property type="gene ID" value="ASIM_0001877201"/>
</dbReference>
<dbReference type="CDD" id="cd21182">
    <property type="entry name" value="Tudor_SMN_SPF30-like"/>
    <property type="match status" value="1"/>
</dbReference>
<evidence type="ECO:0000256" key="3">
    <source>
        <dbReference type="ARBA" id="ARBA00005371"/>
    </source>
</evidence>
<keyword evidence="6" id="KW-0539">Nucleus</keyword>
<dbReference type="InterPro" id="IPR047313">
    <property type="entry name" value="SMN_C"/>
</dbReference>
<dbReference type="PANTHER" id="PTHR39267:SF1">
    <property type="entry name" value="SURVIVAL MOTOR NEURON PROTEIN"/>
    <property type="match status" value="1"/>
</dbReference>
<comment type="subcellular location">
    <subcellularLocation>
        <location evidence="1">Cytoplasm</location>
        <location evidence="1">Myofibril</location>
        <location evidence="1">Sarcomere</location>
        <location evidence="1">Z line</location>
    </subcellularLocation>
    <subcellularLocation>
        <location evidence="2">Nucleus</location>
        <location evidence="2">Cajal body</location>
    </subcellularLocation>
    <subcellularLocation>
        <location evidence="7">Nucleus</location>
        <location evidence="7">Gem</location>
    </subcellularLocation>
</comment>
<dbReference type="InterPro" id="IPR002999">
    <property type="entry name" value="Tudor"/>
</dbReference>
<dbReference type="Gene3D" id="2.30.30.140">
    <property type="match status" value="1"/>
</dbReference>
<dbReference type="AlphaFoldDB" id="A0A0M3KCS1"/>
<dbReference type="GO" id="GO:0003723">
    <property type="term" value="F:RNA binding"/>
    <property type="evidence" value="ECO:0007669"/>
    <property type="project" value="InterPro"/>
</dbReference>
<evidence type="ECO:0000313" key="10">
    <source>
        <dbReference type="Proteomes" id="UP000267096"/>
    </source>
</evidence>
<evidence type="ECO:0000256" key="5">
    <source>
        <dbReference type="ARBA" id="ARBA00023187"/>
    </source>
</evidence>
<reference evidence="11" key="1">
    <citation type="submission" date="2017-02" db="UniProtKB">
        <authorList>
            <consortium name="WormBaseParasite"/>
        </authorList>
    </citation>
    <scope>IDENTIFICATION</scope>
</reference>